<organism evidence="6 7">
    <name type="scientific">Tegillarca granosa</name>
    <name type="common">Malaysian cockle</name>
    <name type="synonym">Anadara granosa</name>
    <dbReference type="NCBI Taxonomy" id="220873"/>
    <lineage>
        <taxon>Eukaryota</taxon>
        <taxon>Metazoa</taxon>
        <taxon>Spiralia</taxon>
        <taxon>Lophotrochozoa</taxon>
        <taxon>Mollusca</taxon>
        <taxon>Bivalvia</taxon>
        <taxon>Autobranchia</taxon>
        <taxon>Pteriomorphia</taxon>
        <taxon>Arcoida</taxon>
        <taxon>Arcoidea</taxon>
        <taxon>Arcidae</taxon>
        <taxon>Tegillarca</taxon>
    </lineage>
</organism>
<dbReference type="PANTHER" id="PTHR11920:SF335">
    <property type="entry name" value="GUANYLATE CYCLASE"/>
    <property type="match status" value="1"/>
</dbReference>
<evidence type="ECO:0000313" key="6">
    <source>
        <dbReference type="EMBL" id="KAJ8303495.1"/>
    </source>
</evidence>
<comment type="caution">
    <text evidence="6">The sequence shown here is derived from an EMBL/GenBank/DDBJ whole genome shotgun (WGS) entry which is preliminary data.</text>
</comment>
<dbReference type="PANTHER" id="PTHR11920">
    <property type="entry name" value="GUANYLYL CYCLASE"/>
    <property type="match status" value="1"/>
</dbReference>
<keyword evidence="4" id="KW-0141">cGMP biosynthesis</keyword>
<reference evidence="6 7" key="1">
    <citation type="submission" date="2022-12" db="EMBL/GenBank/DDBJ databases">
        <title>Chromosome-level genome of Tegillarca granosa.</title>
        <authorList>
            <person name="Kim J."/>
        </authorList>
    </citation>
    <scope>NUCLEOTIDE SEQUENCE [LARGE SCALE GENOMIC DNA]</scope>
    <source>
        <strain evidence="6">Teg-2019</strain>
        <tissue evidence="6">Adductor muscle</tissue>
    </source>
</reference>
<dbReference type="EC" id="4.6.1.2" evidence="1"/>
<dbReference type="Pfam" id="PF07714">
    <property type="entry name" value="PK_Tyr_Ser-Thr"/>
    <property type="match status" value="1"/>
</dbReference>
<name>A0ABQ9EJC0_TEGGR</name>
<evidence type="ECO:0000313" key="7">
    <source>
        <dbReference type="Proteomes" id="UP001217089"/>
    </source>
</evidence>
<dbReference type="Gene3D" id="1.10.510.10">
    <property type="entry name" value="Transferase(Phosphotransferase) domain 1"/>
    <property type="match status" value="1"/>
</dbReference>
<gene>
    <name evidence="6" type="ORF">KUTeg_019891</name>
</gene>
<keyword evidence="3" id="KW-0456">Lyase</keyword>
<evidence type="ECO:0000256" key="1">
    <source>
        <dbReference type="ARBA" id="ARBA00012202"/>
    </source>
</evidence>
<evidence type="ECO:0000256" key="4">
    <source>
        <dbReference type="ARBA" id="ARBA00023293"/>
    </source>
</evidence>
<dbReference type="InterPro" id="IPR000719">
    <property type="entry name" value="Prot_kinase_dom"/>
</dbReference>
<dbReference type="Proteomes" id="UP001217089">
    <property type="component" value="Unassembled WGS sequence"/>
</dbReference>
<protein>
    <recommendedName>
        <fullName evidence="1">guanylate cyclase</fullName>
        <ecNumber evidence="1">4.6.1.2</ecNumber>
    </recommendedName>
</protein>
<evidence type="ECO:0000259" key="5">
    <source>
        <dbReference type="PROSITE" id="PS50011"/>
    </source>
</evidence>
<dbReference type="SUPFAM" id="SSF56112">
    <property type="entry name" value="Protein kinase-like (PK-like)"/>
    <property type="match status" value="1"/>
</dbReference>
<dbReference type="PROSITE" id="PS50011">
    <property type="entry name" value="PROTEIN_KINASE_DOM"/>
    <property type="match status" value="1"/>
</dbReference>
<feature type="domain" description="Protein kinase" evidence="5">
    <location>
        <begin position="17"/>
        <end position="168"/>
    </location>
</feature>
<dbReference type="EMBL" id="JARBDR010000917">
    <property type="protein sequence ID" value="KAJ8303495.1"/>
    <property type="molecule type" value="Genomic_DNA"/>
</dbReference>
<dbReference type="InterPro" id="IPR050401">
    <property type="entry name" value="Cyclic_nucleotide_synthase"/>
</dbReference>
<accession>A0ABQ9EJC0</accession>
<proteinExistence type="predicted"/>
<evidence type="ECO:0000256" key="2">
    <source>
        <dbReference type="ARBA" id="ARBA00022741"/>
    </source>
</evidence>
<dbReference type="InterPro" id="IPR011009">
    <property type="entry name" value="Kinase-like_dom_sf"/>
</dbReference>
<evidence type="ECO:0000256" key="3">
    <source>
        <dbReference type="ARBA" id="ARBA00023239"/>
    </source>
</evidence>
<dbReference type="InterPro" id="IPR001245">
    <property type="entry name" value="Ser-Thr/Tyr_kinase_cat_dom"/>
</dbReference>
<keyword evidence="2" id="KW-0547">Nucleotide-binding</keyword>
<keyword evidence="7" id="KW-1185">Reference proteome</keyword>
<sequence>MTADADIGKKTWLIPWTDIVSSYGRNDFQIVTIYTKTVENKLSKIDGTDGESAGGVQLFTQTGICRGNIVAIRKLNLPSIDLNHTVLLQFRQLQTCQHSNLARFIGACIEPHNNALLMEYCPRGSLQDIIENEDIDLDWTFRFSLLWDIVKFENAKFLITKSSLNVKV</sequence>